<evidence type="ECO:0000256" key="1">
    <source>
        <dbReference type="SAM" id="MobiDB-lite"/>
    </source>
</evidence>
<dbReference type="PANTHER" id="PTHR45023">
    <property type="match status" value="1"/>
</dbReference>
<feature type="region of interest" description="Disordered" evidence="1">
    <location>
        <begin position="655"/>
        <end position="695"/>
    </location>
</feature>
<dbReference type="Pfam" id="PF14303">
    <property type="entry name" value="NAM-associated"/>
    <property type="match status" value="1"/>
</dbReference>
<reference evidence="4" key="1">
    <citation type="submission" date="2023-04" db="EMBL/GenBank/DDBJ databases">
        <authorList>
            <person name="Vijverberg K."/>
            <person name="Xiong W."/>
            <person name="Schranz E."/>
        </authorList>
    </citation>
    <scope>NUCLEOTIDE SEQUENCE</scope>
</reference>
<dbReference type="Pfam" id="PF20922">
    <property type="entry name" value="Anamorsin_N"/>
    <property type="match status" value="1"/>
</dbReference>
<name>A0AA35ZF76_LACSI</name>
<keyword evidence="5" id="KW-1185">Reference proteome</keyword>
<feature type="domain" description="No apical meristem-associated C-terminal" evidence="2">
    <location>
        <begin position="600"/>
        <end position="760"/>
    </location>
</feature>
<evidence type="ECO:0000313" key="5">
    <source>
        <dbReference type="Proteomes" id="UP001177003"/>
    </source>
</evidence>
<accession>A0AA35ZF76</accession>
<feature type="region of interest" description="Disordered" evidence="1">
    <location>
        <begin position="438"/>
        <end position="478"/>
    </location>
</feature>
<dbReference type="InterPro" id="IPR049011">
    <property type="entry name" value="Anamorsin_N_metazoan"/>
</dbReference>
<feature type="compositionally biased region" description="Polar residues" evidence="1">
    <location>
        <begin position="683"/>
        <end position="693"/>
    </location>
</feature>
<dbReference type="InterPro" id="IPR029466">
    <property type="entry name" value="NAM-associated_C"/>
</dbReference>
<feature type="compositionally biased region" description="Polar residues" evidence="1">
    <location>
        <begin position="240"/>
        <end position="256"/>
    </location>
</feature>
<dbReference type="AlphaFoldDB" id="A0AA35ZF76"/>
<evidence type="ECO:0000313" key="4">
    <source>
        <dbReference type="EMBL" id="CAI9291181.1"/>
    </source>
</evidence>
<evidence type="ECO:0000259" key="3">
    <source>
        <dbReference type="Pfam" id="PF20922"/>
    </source>
</evidence>
<feature type="compositionally biased region" description="Pro residues" evidence="1">
    <location>
        <begin position="449"/>
        <end position="460"/>
    </location>
</feature>
<dbReference type="Gene3D" id="3.40.50.150">
    <property type="entry name" value="Vaccinia Virus protein VP39"/>
    <property type="match status" value="1"/>
</dbReference>
<dbReference type="InterPro" id="IPR029063">
    <property type="entry name" value="SAM-dependent_MTases_sf"/>
</dbReference>
<gene>
    <name evidence="4" type="ORF">LSALG_LOCUS30335</name>
</gene>
<dbReference type="EMBL" id="OX465082">
    <property type="protein sequence ID" value="CAI9291181.1"/>
    <property type="molecule type" value="Genomic_DNA"/>
</dbReference>
<dbReference type="SUPFAM" id="SSF53335">
    <property type="entry name" value="S-adenosyl-L-methionine-dependent methyltransferases"/>
    <property type="match status" value="1"/>
</dbReference>
<organism evidence="4 5">
    <name type="scientific">Lactuca saligna</name>
    <name type="common">Willowleaf lettuce</name>
    <dbReference type="NCBI Taxonomy" id="75948"/>
    <lineage>
        <taxon>Eukaryota</taxon>
        <taxon>Viridiplantae</taxon>
        <taxon>Streptophyta</taxon>
        <taxon>Embryophyta</taxon>
        <taxon>Tracheophyta</taxon>
        <taxon>Spermatophyta</taxon>
        <taxon>Magnoliopsida</taxon>
        <taxon>eudicotyledons</taxon>
        <taxon>Gunneridae</taxon>
        <taxon>Pentapetalae</taxon>
        <taxon>asterids</taxon>
        <taxon>campanulids</taxon>
        <taxon>Asterales</taxon>
        <taxon>Asteraceae</taxon>
        <taxon>Cichorioideae</taxon>
        <taxon>Cichorieae</taxon>
        <taxon>Lactucinae</taxon>
        <taxon>Lactuca</taxon>
    </lineage>
</organism>
<feature type="region of interest" description="Disordered" evidence="1">
    <location>
        <begin position="240"/>
        <end position="292"/>
    </location>
</feature>
<evidence type="ECO:0000259" key="2">
    <source>
        <dbReference type="Pfam" id="PF14303"/>
    </source>
</evidence>
<feature type="compositionally biased region" description="Acidic residues" evidence="1">
    <location>
        <begin position="655"/>
        <end position="669"/>
    </location>
</feature>
<proteinExistence type="predicted"/>
<feature type="domain" description="Anamorsin N-terminal" evidence="3">
    <location>
        <begin position="40"/>
        <end position="135"/>
    </location>
</feature>
<protein>
    <submittedName>
        <fullName evidence="4">Uncharacterized protein</fullName>
    </submittedName>
</protein>
<dbReference type="Proteomes" id="UP001177003">
    <property type="component" value="Chromosome 6"/>
</dbReference>
<dbReference type="PANTHER" id="PTHR45023:SF13">
    <property type="entry name" value="PUTATIVE-RELATED"/>
    <property type="match status" value="1"/>
</dbReference>
<sequence>MGTQMVDSNMLAFIENEAMPLHEVINAIKIVKSEAVEKINPLIVAHASSLNSLQMESSSVDFIISMGTSQDFPGDNLVGEFSRVLKPGGEIFIHQSFDAAKKNTTSSLGRKLLVAGFSNIEVVQMAEVLSEGLQSFGIKGKKPSWKILPKVEAVDEMDVIDEDSLLSEEDLKKSQFPTSGDCEVGSTPKISSILGDAFHRNIQLISSNTPLSKNISRFDSSQPPRSLQFETICFPTNTACDPTKTSQNQSHASQPQSTDDDDTSLLVKSSKRKSSEKTANPNRTGPAPAQTWSTAEEAALITAWIDISEEIGTSGNYVGPFWNRILKHFYNAMGRYDYRTHHQLNSKWRDINRKVMKFNDIYNNLLNERASGDSEADILRAALEQYRSEHNGVAFSYASAWDAFKKSRKWLTVYGNGKNHTNGLKRTKTSYSNDYTISPVDLDEEDDPPVPIPIPVPVPESEPEPEPSRPVKSSKRKSYKNIANNVGTGLSNGQAWTTVEEAALATAWVDISEEDGSTGNVQSVGPFWKRVLKHFHNAMGRDDYRTNHQLSSKWRDVNQKVVKFNDIYNNLLSQRGSDHSEADILRAALDEYRSEHNGTTFNHGSAWDVLKKSKKWVTASVVDYTSGPKQTKTSDSNDYTTSSDACCLVDINDEDDEIEPVDHDEEIEPEEPRRPIGRGKGNRASSSTLSGSNMDEKIDRLADKLDKFTSIYDQHLELEKEKIRIKEKAREEKIRAKNEAREFEDFKILTAKIDHLTGPSLQAALALKDKIAKRYGFE</sequence>